<evidence type="ECO:0000313" key="3">
    <source>
        <dbReference type="Proteomes" id="UP000663929"/>
    </source>
</evidence>
<proteinExistence type="predicted"/>
<dbReference type="EMBL" id="CP071793">
    <property type="protein sequence ID" value="QTD49752.1"/>
    <property type="molecule type" value="Genomic_DNA"/>
</dbReference>
<sequence>MADVITVKFANVIPFYRHEKRLGRLGIELLRTAMGQWAKNVADRCRPPGSDGN</sequence>
<dbReference type="Proteomes" id="UP000663929">
    <property type="component" value="Chromosome"/>
</dbReference>
<accession>A0A8A4TKV0</accession>
<gene>
    <name evidence="2" type="ORF">J3U87_29565</name>
</gene>
<organism evidence="2 3">
    <name type="scientific">Sulfidibacter corallicola</name>
    <dbReference type="NCBI Taxonomy" id="2818388"/>
    <lineage>
        <taxon>Bacteria</taxon>
        <taxon>Pseudomonadati</taxon>
        <taxon>Acidobacteriota</taxon>
        <taxon>Holophagae</taxon>
        <taxon>Acanthopleuribacterales</taxon>
        <taxon>Acanthopleuribacteraceae</taxon>
        <taxon>Sulfidibacter</taxon>
    </lineage>
</organism>
<evidence type="ECO:0000259" key="1">
    <source>
        <dbReference type="Pfam" id="PF03050"/>
    </source>
</evidence>
<keyword evidence="3" id="KW-1185">Reference proteome</keyword>
<name>A0A8A4TKV0_SULCO</name>
<dbReference type="AlphaFoldDB" id="A0A8A4TKV0"/>
<dbReference type="InterPro" id="IPR004291">
    <property type="entry name" value="Transposase_IS66_central"/>
</dbReference>
<protein>
    <submittedName>
        <fullName evidence="2">Transposase</fullName>
    </submittedName>
</protein>
<reference evidence="2" key="1">
    <citation type="submission" date="2021-03" db="EMBL/GenBank/DDBJ databases">
        <title>Acanthopleuribacteraceae sp. M133.</title>
        <authorList>
            <person name="Wang G."/>
        </authorList>
    </citation>
    <scope>NUCLEOTIDE SEQUENCE</scope>
    <source>
        <strain evidence="2">M133</strain>
    </source>
</reference>
<feature type="domain" description="Transposase IS66 central" evidence="1">
    <location>
        <begin position="1"/>
        <end position="45"/>
    </location>
</feature>
<evidence type="ECO:0000313" key="2">
    <source>
        <dbReference type="EMBL" id="QTD49752.1"/>
    </source>
</evidence>
<dbReference type="Pfam" id="PF03050">
    <property type="entry name" value="DDE_Tnp_IS66"/>
    <property type="match status" value="1"/>
</dbReference>
<dbReference type="KEGG" id="scor:J3U87_29565"/>